<reference evidence="1 2" key="1">
    <citation type="submission" date="2019-09" db="EMBL/GenBank/DDBJ databases">
        <title>Pararcticibacter amylolyticus gen. nov., sp. nov., isolated from a rottenly hemp rope, and reclassification of Pedobacter tournemirensis as Pararcticibacter tournemirensis comb. nov.</title>
        <authorList>
            <person name="Cai Y."/>
        </authorList>
    </citation>
    <scope>NUCLEOTIDE SEQUENCE [LARGE SCALE GENOMIC DNA]</scope>
    <source>
        <strain evidence="1 2">TF5-37.2-LB10</strain>
    </source>
</reference>
<keyword evidence="2" id="KW-1185">Reference proteome</keyword>
<organism evidence="1 2">
    <name type="scientific">Arcticibacter tournemirensis</name>
    <dbReference type="NCBI Taxonomy" id="699437"/>
    <lineage>
        <taxon>Bacteria</taxon>
        <taxon>Pseudomonadati</taxon>
        <taxon>Bacteroidota</taxon>
        <taxon>Sphingobacteriia</taxon>
        <taxon>Sphingobacteriales</taxon>
        <taxon>Sphingobacteriaceae</taxon>
        <taxon>Arcticibacter</taxon>
    </lineage>
</organism>
<evidence type="ECO:0000313" key="2">
    <source>
        <dbReference type="Proteomes" id="UP000322918"/>
    </source>
</evidence>
<dbReference type="Proteomes" id="UP000322918">
    <property type="component" value="Unassembled WGS sequence"/>
</dbReference>
<name>A0A5M9GWU5_9SPHI</name>
<sequence>MEFYAERNHNRIYSIKLYKNFTKSLNLLLKHPDLGIKTSEEAVRGLIVLDYILFYEIIGNDIVVHTV</sequence>
<dbReference type="OrthoDB" id="1098070at2"/>
<dbReference type="EMBL" id="VWNE01000034">
    <property type="protein sequence ID" value="KAA8478225.1"/>
    <property type="molecule type" value="Genomic_DNA"/>
</dbReference>
<dbReference type="Gene3D" id="3.30.2310.20">
    <property type="entry name" value="RelE-like"/>
    <property type="match status" value="1"/>
</dbReference>
<dbReference type="AlphaFoldDB" id="A0A5M9GWU5"/>
<comment type="caution">
    <text evidence="1">The sequence shown here is derived from an EMBL/GenBank/DDBJ whole genome shotgun (WGS) entry which is preliminary data.</text>
</comment>
<accession>A0A5M9GWU5</accession>
<evidence type="ECO:0000313" key="1">
    <source>
        <dbReference type="EMBL" id="KAA8478225.1"/>
    </source>
</evidence>
<gene>
    <name evidence="1" type="ORF">F1649_17975</name>
</gene>
<dbReference type="InterPro" id="IPR035093">
    <property type="entry name" value="RelE/ParE_toxin_dom_sf"/>
</dbReference>
<evidence type="ECO:0008006" key="3">
    <source>
        <dbReference type="Google" id="ProtNLM"/>
    </source>
</evidence>
<protein>
    <recommendedName>
        <fullName evidence="3">Type II toxin-antitoxin system RelE/ParE family toxin</fullName>
    </recommendedName>
</protein>
<proteinExistence type="predicted"/>